<evidence type="ECO:0000256" key="13">
    <source>
        <dbReference type="SAM" id="Phobius"/>
    </source>
</evidence>
<keyword evidence="4 13" id="KW-0812">Transmembrane</keyword>
<name>A0AAD1UCL7_EUPCR</name>
<dbReference type="Gene3D" id="2.60.120.10">
    <property type="entry name" value="Jelly Rolls"/>
    <property type="match status" value="2"/>
</dbReference>
<feature type="transmembrane region" description="Helical" evidence="13">
    <location>
        <begin position="149"/>
        <end position="168"/>
    </location>
</feature>
<evidence type="ECO:0000256" key="2">
    <source>
        <dbReference type="ARBA" id="ARBA00022448"/>
    </source>
</evidence>
<keyword evidence="6" id="KW-0851">Voltage-gated channel</keyword>
<keyword evidence="5" id="KW-0631">Potassium channel</keyword>
<feature type="compositionally biased region" description="Basic and acidic residues" evidence="12">
    <location>
        <begin position="942"/>
        <end position="988"/>
    </location>
</feature>
<comment type="caution">
    <text evidence="15">The sequence shown here is derived from an EMBL/GenBank/DDBJ whole genome shotgun (WGS) entry which is preliminary data.</text>
</comment>
<dbReference type="PROSITE" id="PS50042">
    <property type="entry name" value="CNMP_BINDING_3"/>
    <property type="match status" value="2"/>
</dbReference>
<evidence type="ECO:0000259" key="14">
    <source>
        <dbReference type="PROSITE" id="PS50042"/>
    </source>
</evidence>
<dbReference type="EMBL" id="CAMPGE010005508">
    <property type="protein sequence ID" value="CAI2364359.1"/>
    <property type="molecule type" value="Genomic_DNA"/>
</dbReference>
<reference evidence="15" key="1">
    <citation type="submission" date="2023-07" db="EMBL/GenBank/DDBJ databases">
        <authorList>
            <consortium name="AG Swart"/>
            <person name="Singh M."/>
            <person name="Singh A."/>
            <person name="Seah K."/>
            <person name="Emmerich C."/>
        </authorList>
    </citation>
    <scope>NUCLEOTIDE SEQUENCE</scope>
    <source>
        <strain evidence="15">DP1</strain>
    </source>
</reference>
<feature type="region of interest" description="Disordered" evidence="12">
    <location>
        <begin position="942"/>
        <end position="1369"/>
    </location>
</feature>
<feature type="compositionally biased region" description="Basic residues" evidence="12">
    <location>
        <begin position="1284"/>
        <end position="1299"/>
    </location>
</feature>
<dbReference type="InterPro" id="IPR003938">
    <property type="entry name" value="K_chnl_volt-dep_EAG/ELK/ERG"/>
</dbReference>
<feature type="compositionally biased region" description="Basic and acidic residues" evidence="12">
    <location>
        <begin position="1301"/>
        <end position="1320"/>
    </location>
</feature>
<feature type="transmembrane region" description="Helical" evidence="13">
    <location>
        <begin position="298"/>
        <end position="320"/>
    </location>
</feature>
<dbReference type="GO" id="GO:0005886">
    <property type="term" value="C:plasma membrane"/>
    <property type="evidence" value="ECO:0007669"/>
    <property type="project" value="TreeGrafter"/>
</dbReference>
<dbReference type="InterPro" id="IPR050818">
    <property type="entry name" value="KCNH_animal-type"/>
</dbReference>
<dbReference type="GO" id="GO:0005249">
    <property type="term" value="F:voltage-gated potassium channel activity"/>
    <property type="evidence" value="ECO:0007669"/>
    <property type="project" value="InterPro"/>
</dbReference>
<dbReference type="SUPFAM" id="SSF51206">
    <property type="entry name" value="cAMP-binding domain-like"/>
    <property type="match status" value="2"/>
</dbReference>
<evidence type="ECO:0000256" key="1">
    <source>
        <dbReference type="ARBA" id="ARBA00004141"/>
    </source>
</evidence>
<dbReference type="InterPro" id="IPR014710">
    <property type="entry name" value="RmlC-like_jellyroll"/>
</dbReference>
<dbReference type="SUPFAM" id="SSF81324">
    <property type="entry name" value="Voltage-gated potassium channels"/>
    <property type="match status" value="1"/>
</dbReference>
<evidence type="ECO:0000256" key="3">
    <source>
        <dbReference type="ARBA" id="ARBA00022538"/>
    </source>
</evidence>
<feature type="transmembrane region" description="Helical" evidence="13">
    <location>
        <begin position="189"/>
        <end position="209"/>
    </location>
</feature>
<dbReference type="PRINTS" id="PR01463">
    <property type="entry name" value="EAGCHANLFMLY"/>
</dbReference>
<feature type="compositionally biased region" description="Acidic residues" evidence="12">
    <location>
        <begin position="1206"/>
        <end position="1216"/>
    </location>
</feature>
<keyword evidence="10 13" id="KW-0472">Membrane</keyword>
<proteinExistence type="predicted"/>
<evidence type="ECO:0000256" key="11">
    <source>
        <dbReference type="ARBA" id="ARBA00023303"/>
    </source>
</evidence>
<feature type="compositionally biased region" description="Basic and acidic residues" evidence="12">
    <location>
        <begin position="1043"/>
        <end position="1076"/>
    </location>
</feature>
<comment type="subcellular location">
    <subcellularLocation>
        <location evidence="1">Membrane</location>
        <topology evidence="1">Multi-pass membrane protein</topology>
    </subcellularLocation>
</comment>
<feature type="domain" description="Cyclic nucleotide-binding" evidence="14">
    <location>
        <begin position="598"/>
        <end position="704"/>
    </location>
</feature>
<dbReference type="PANTHER" id="PTHR10217:SF435">
    <property type="entry name" value="POTASSIUM VOLTAGE-GATED CHANNEL PROTEIN EAG"/>
    <property type="match status" value="1"/>
</dbReference>
<dbReference type="GO" id="GO:0042391">
    <property type="term" value="P:regulation of membrane potential"/>
    <property type="evidence" value="ECO:0007669"/>
    <property type="project" value="TreeGrafter"/>
</dbReference>
<evidence type="ECO:0000256" key="9">
    <source>
        <dbReference type="ARBA" id="ARBA00023065"/>
    </source>
</evidence>
<dbReference type="InterPro" id="IPR000595">
    <property type="entry name" value="cNMP-bd_dom"/>
</dbReference>
<keyword evidence="3" id="KW-0633">Potassium transport</keyword>
<feature type="compositionally biased region" description="Basic and acidic residues" evidence="12">
    <location>
        <begin position="1231"/>
        <end position="1241"/>
    </location>
</feature>
<keyword evidence="16" id="KW-1185">Reference proteome</keyword>
<organism evidence="15 16">
    <name type="scientific">Euplotes crassus</name>
    <dbReference type="NCBI Taxonomy" id="5936"/>
    <lineage>
        <taxon>Eukaryota</taxon>
        <taxon>Sar</taxon>
        <taxon>Alveolata</taxon>
        <taxon>Ciliophora</taxon>
        <taxon>Intramacronucleata</taxon>
        <taxon>Spirotrichea</taxon>
        <taxon>Hypotrichia</taxon>
        <taxon>Euplotida</taxon>
        <taxon>Euplotidae</taxon>
        <taxon>Moneuplotes</taxon>
    </lineage>
</organism>
<protein>
    <recommendedName>
        <fullName evidence="14">Cyclic nucleotide-binding domain-containing protein</fullName>
    </recommendedName>
</protein>
<dbReference type="Proteomes" id="UP001295684">
    <property type="component" value="Unassembled WGS sequence"/>
</dbReference>
<feature type="domain" description="Cyclic nucleotide-binding" evidence="14">
    <location>
        <begin position="431"/>
        <end position="563"/>
    </location>
</feature>
<gene>
    <name evidence="15" type="ORF">ECRASSUSDP1_LOCUS5702</name>
</gene>
<feature type="compositionally biased region" description="Basic and acidic residues" evidence="12">
    <location>
        <begin position="47"/>
        <end position="59"/>
    </location>
</feature>
<keyword evidence="7" id="KW-0630">Potassium</keyword>
<keyword evidence="2" id="KW-0813">Transport</keyword>
<evidence type="ECO:0000256" key="6">
    <source>
        <dbReference type="ARBA" id="ARBA00022882"/>
    </source>
</evidence>
<evidence type="ECO:0000256" key="7">
    <source>
        <dbReference type="ARBA" id="ARBA00022958"/>
    </source>
</evidence>
<dbReference type="InterPro" id="IPR018490">
    <property type="entry name" value="cNMP-bd_dom_sf"/>
</dbReference>
<evidence type="ECO:0000256" key="12">
    <source>
        <dbReference type="SAM" id="MobiDB-lite"/>
    </source>
</evidence>
<feature type="transmembrane region" description="Helical" evidence="13">
    <location>
        <begin position="332"/>
        <end position="357"/>
    </location>
</feature>
<feature type="transmembrane region" description="Helical" evidence="13">
    <location>
        <begin position="215"/>
        <end position="236"/>
    </location>
</feature>
<dbReference type="Gene3D" id="1.10.287.70">
    <property type="match status" value="1"/>
</dbReference>
<dbReference type="CDD" id="cd00038">
    <property type="entry name" value="CAP_ED"/>
    <property type="match status" value="2"/>
</dbReference>
<sequence length="1369" mass="159880">MNNHNRGNTSHHLPPQDDHYFNSRSHSSNLRDASEDEKDESPVSVKGESKSIAEEERKNYIGNDSDNDSDILRKEIRFDDQHSHLSGQDNINRIGPDDDEQKEKLGRCIFRHNQTIRLRWDLIVIFFALYNCISIPYEVAFEEGFSNHVSILVFDYLVDFCFFLDILFNFRTTYINSKTGTEIISSRRIFINYTFHGRFFIDLLATIPFELVVSVIMPNTNFSFQVFGLLKLVRLLRLGRIITYMKFKQGLKIGFRIFQLLFFLLLLVHWIGCIWYMLVSSMDSWIPPKDLDAGETDFYRISNLRKYTVVFYYAILLIVGNESAPRTTSQTIFSSLVVIMGAIVTALIFGNMAALMATINKKDSHLQEQIDFVSTTMRSIKLPEDIQNQVIEYLMHCQETPDLRMFSRISPSLKNKILNHMYNKIIQEIDIFHGCTDIEIGFIVNNLKTMLFLVDDEIIRQEDFGNKMYFISSGSVDVFLTIEKPNKDAKKALRERDQDIDSQSDVGGEDNSLIRHVVRINKLGSGTYFGEIAMVTNLKRTTTVRAADNINLVYLTRENFADIKKEFPQVYLNFKRNIRNYDDHDFEFRRNMIKNTPYFRKLDREVIDEIVYLLKPNRYDPNTTIIKYGDITNKIHYLKQGEVVVSIPTKNGISQSETHFETLNAGSCFCAFSAFSGDIQQLVNFKARTSCIVETIDVGDLEYIERTYLQLSDEIKKLRLLVDNKDKSELDFFRYLKPLKREHKASVKQQVRKKFQAAVRKFTEMHRKDKNCLPNALLALRDIMRERRRKQKEILHLQRINTIKYLQEKSPLIHPSQDMNSQGVNMFINQTINNQYNFQNFNIQNTSSGTLPQVQSAASFGHKEHEELEMLRKMDEEARKEKTKTNQNLSKLLNLIEVHNGTLEDIESKFKKEFSDIKDNIRKIKQQQQQESEKLRIIREDAHKAQQEQAERFEREQQQRLQREQQDSLHRQQQDQLYREQQDRSPRDDEGDYTQQEHKHQTEQTEHQQRTATDQTHKQYEHSSEVEANLEEVKDSKHHKKAQHEFSKNTLKELYPREQSPADKPEYSNSMDHDDVGVFAAPEASVAHKNPLAAQSNQTKKKTTKRMQGVGKNQSLKAPRDSAEIKAGQPNSAVLAQDNESHDDESKSDHPELLKLNSNSGMLNAGESPKQEIDLTDEEDFQKDVNHYENNYKAHDHSQEHSHEDSDSESESQPEGEEAKKQLNDNFRQNVPHDEARKKLSEASFEESSIGEHNEGDLAEEEQVDYKENMPRLNEHEVIADAKKSKKRKRKIKFKRGNKQSHQEMDIMMREQANKKEKVSLAKNSKPKKSYHAYLEHPRMRHQPSYQSPRRQKAEEDEEFGLSVRPRKK</sequence>
<dbReference type="InterPro" id="IPR005821">
    <property type="entry name" value="Ion_trans_dom"/>
</dbReference>
<dbReference type="PANTHER" id="PTHR10217">
    <property type="entry name" value="VOLTAGE AND LIGAND GATED POTASSIUM CHANNEL"/>
    <property type="match status" value="1"/>
</dbReference>
<dbReference type="Pfam" id="PF00520">
    <property type="entry name" value="Ion_trans"/>
    <property type="match status" value="1"/>
</dbReference>
<feature type="compositionally biased region" description="Polar residues" evidence="12">
    <location>
        <begin position="1"/>
        <end position="11"/>
    </location>
</feature>
<feature type="compositionally biased region" description="Basic and acidic residues" evidence="12">
    <location>
        <begin position="1144"/>
        <end position="1153"/>
    </location>
</feature>
<dbReference type="GO" id="GO:0034702">
    <property type="term" value="C:monoatomic ion channel complex"/>
    <property type="evidence" value="ECO:0007669"/>
    <property type="project" value="UniProtKB-KW"/>
</dbReference>
<feature type="compositionally biased region" description="Basic and acidic residues" evidence="12">
    <location>
        <begin position="1182"/>
        <end position="1205"/>
    </location>
</feature>
<feature type="transmembrane region" description="Helical" evidence="13">
    <location>
        <begin position="257"/>
        <end position="278"/>
    </location>
</feature>
<feature type="compositionally biased region" description="Basic and acidic residues" evidence="12">
    <location>
        <begin position="995"/>
        <end position="1035"/>
    </location>
</feature>
<evidence type="ECO:0000256" key="4">
    <source>
        <dbReference type="ARBA" id="ARBA00022692"/>
    </source>
</evidence>
<evidence type="ECO:0000313" key="15">
    <source>
        <dbReference type="EMBL" id="CAI2364359.1"/>
    </source>
</evidence>
<dbReference type="SMART" id="SM00100">
    <property type="entry name" value="cNMP"/>
    <property type="match status" value="2"/>
</dbReference>
<feature type="compositionally biased region" description="Polar residues" evidence="12">
    <location>
        <begin position="22"/>
        <end position="31"/>
    </location>
</feature>
<keyword evidence="9" id="KW-0406">Ion transport</keyword>
<feature type="region of interest" description="Disordered" evidence="12">
    <location>
        <begin position="1"/>
        <end position="66"/>
    </location>
</feature>
<feature type="transmembrane region" description="Helical" evidence="13">
    <location>
        <begin position="120"/>
        <end position="137"/>
    </location>
</feature>
<feature type="compositionally biased region" description="Basic and acidic residues" evidence="12">
    <location>
        <begin position="1264"/>
        <end position="1283"/>
    </location>
</feature>
<keyword evidence="11" id="KW-0407">Ion channel</keyword>
<evidence type="ECO:0000256" key="10">
    <source>
        <dbReference type="ARBA" id="ARBA00023136"/>
    </source>
</evidence>
<evidence type="ECO:0000313" key="16">
    <source>
        <dbReference type="Proteomes" id="UP001295684"/>
    </source>
</evidence>
<evidence type="ECO:0000256" key="5">
    <source>
        <dbReference type="ARBA" id="ARBA00022826"/>
    </source>
</evidence>
<keyword evidence="8 13" id="KW-1133">Transmembrane helix</keyword>
<accession>A0AAD1UCL7</accession>
<evidence type="ECO:0000256" key="8">
    <source>
        <dbReference type="ARBA" id="ARBA00022989"/>
    </source>
</evidence>